<reference evidence="2" key="1">
    <citation type="submission" date="2022-03" db="EMBL/GenBank/DDBJ databases">
        <authorList>
            <person name="Martin H S."/>
        </authorList>
    </citation>
    <scope>NUCLEOTIDE SEQUENCE</scope>
</reference>
<evidence type="ECO:0000256" key="1">
    <source>
        <dbReference type="SAM" id="MobiDB-lite"/>
    </source>
</evidence>
<keyword evidence="3" id="KW-1185">Reference proteome</keyword>
<feature type="non-terminal residue" evidence="2">
    <location>
        <position position="116"/>
    </location>
</feature>
<feature type="region of interest" description="Disordered" evidence="1">
    <location>
        <begin position="1"/>
        <end position="53"/>
    </location>
</feature>
<evidence type="ECO:0000313" key="3">
    <source>
        <dbReference type="Proteomes" id="UP000837857"/>
    </source>
</evidence>
<accession>A0ABN8J3P7</accession>
<gene>
    <name evidence="2" type="ORF">IPOD504_LOCUS15613</name>
</gene>
<protein>
    <submittedName>
        <fullName evidence="2">Uncharacterized protein</fullName>
    </submittedName>
</protein>
<proteinExistence type="predicted"/>
<organism evidence="2 3">
    <name type="scientific">Iphiclides podalirius</name>
    <name type="common">scarce swallowtail</name>
    <dbReference type="NCBI Taxonomy" id="110791"/>
    <lineage>
        <taxon>Eukaryota</taxon>
        <taxon>Metazoa</taxon>
        <taxon>Ecdysozoa</taxon>
        <taxon>Arthropoda</taxon>
        <taxon>Hexapoda</taxon>
        <taxon>Insecta</taxon>
        <taxon>Pterygota</taxon>
        <taxon>Neoptera</taxon>
        <taxon>Endopterygota</taxon>
        <taxon>Lepidoptera</taxon>
        <taxon>Glossata</taxon>
        <taxon>Ditrysia</taxon>
        <taxon>Papilionoidea</taxon>
        <taxon>Papilionidae</taxon>
        <taxon>Papilioninae</taxon>
        <taxon>Iphiclides</taxon>
    </lineage>
</organism>
<dbReference type="EMBL" id="OW152819">
    <property type="protein sequence ID" value="CAH2073380.1"/>
    <property type="molecule type" value="Genomic_DNA"/>
</dbReference>
<dbReference type="Proteomes" id="UP000837857">
    <property type="component" value="Chromosome 7"/>
</dbReference>
<name>A0ABN8J3P7_9NEOP</name>
<evidence type="ECO:0000313" key="2">
    <source>
        <dbReference type="EMBL" id="CAH2073380.1"/>
    </source>
</evidence>
<sequence length="116" mass="12849">MEATKNELIVFAPTRVPNSNRTGQAEGRQTAWSAERERRAAARNIQRPPDPPARITIQRAVRPIRHPLCRPSGDVFRNADGHAKFFRAANQPFRIHEAVPNFKAGSAFVAALAAVI</sequence>